<feature type="region of interest" description="Disordered" evidence="2">
    <location>
        <begin position="77"/>
        <end position="122"/>
    </location>
</feature>
<evidence type="ECO:0000256" key="2">
    <source>
        <dbReference type="SAM" id="MobiDB-lite"/>
    </source>
</evidence>
<protein>
    <submittedName>
        <fullName evidence="3">Uncharacterized protein</fullName>
    </submittedName>
</protein>
<feature type="region of interest" description="Disordered" evidence="2">
    <location>
        <begin position="1"/>
        <end position="48"/>
    </location>
</feature>
<proteinExistence type="predicted"/>
<reference evidence="3" key="1">
    <citation type="submission" date="2022-01" db="EMBL/GenBank/DDBJ databases">
        <authorList>
            <person name="King R."/>
        </authorList>
    </citation>
    <scope>NUCLEOTIDE SEQUENCE</scope>
</reference>
<dbReference type="Gene3D" id="1.20.5.1160">
    <property type="entry name" value="Vasodilator-stimulated phosphoprotein"/>
    <property type="match status" value="1"/>
</dbReference>
<keyword evidence="1" id="KW-0175">Coiled coil</keyword>
<dbReference type="Proteomes" id="UP001153636">
    <property type="component" value="Chromosome 1"/>
</dbReference>
<evidence type="ECO:0000313" key="4">
    <source>
        <dbReference type="Proteomes" id="UP001153636"/>
    </source>
</evidence>
<evidence type="ECO:0000256" key="1">
    <source>
        <dbReference type="SAM" id="Coils"/>
    </source>
</evidence>
<evidence type="ECO:0000313" key="3">
    <source>
        <dbReference type="EMBL" id="CAH1098640.1"/>
    </source>
</evidence>
<name>A0A9P0CG56_9CUCU</name>
<dbReference type="EMBL" id="OV651813">
    <property type="protein sequence ID" value="CAH1098640.1"/>
    <property type="molecule type" value="Genomic_DNA"/>
</dbReference>
<sequence length="429" mass="49378">MTDDSSVEFFSTPKLNMDGDGDGIKNVTARKRTPVPSSKKFNARTPCDEKMRIKLEKTLMEMQSKESKPKSHCCLTKSQSVAEITPSKSKPKKKPIPKLQKLNLSGDSSEHDTSSLSVTLHATPRPLEAPLATSTSSASRRCCTRDWAACKVYGRLMLCVWRRYKARLQAMSESNGRQQNQISQLELQVDFLKNMRNSECDKRNEALNECQRLKKKMEILELANNNLIEEIKSQQEELMGSKKNLRLVKFDLKKSSEELIQTKDLLKRRKEEKMDLLSKLATQEKKIYNQNSTISDLENALTISENNLHNIESNFRSKQDEFDEICQQLEAEMKLNEKLKTEISCLKNSNVLFQNRSKHLEDELESYISHIEELKEENTSIRIGLEQVATELSVEKKRPWYKNTKELALLSLSALQKIAEVVLPVYHKY</sequence>
<accession>A0A9P0CG56</accession>
<organism evidence="3 4">
    <name type="scientific">Psylliodes chrysocephalus</name>
    <dbReference type="NCBI Taxonomy" id="3402493"/>
    <lineage>
        <taxon>Eukaryota</taxon>
        <taxon>Metazoa</taxon>
        <taxon>Ecdysozoa</taxon>
        <taxon>Arthropoda</taxon>
        <taxon>Hexapoda</taxon>
        <taxon>Insecta</taxon>
        <taxon>Pterygota</taxon>
        <taxon>Neoptera</taxon>
        <taxon>Endopterygota</taxon>
        <taxon>Coleoptera</taxon>
        <taxon>Polyphaga</taxon>
        <taxon>Cucujiformia</taxon>
        <taxon>Chrysomeloidea</taxon>
        <taxon>Chrysomelidae</taxon>
        <taxon>Galerucinae</taxon>
        <taxon>Alticini</taxon>
        <taxon>Psylliodes</taxon>
    </lineage>
</organism>
<dbReference type="AlphaFoldDB" id="A0A9P0CG56"/>
<keyword evidence="4" id="KW-1185">Reference proteome</keyword>
<dbReference type="OrthoDB" id="6747003at2759"/>
<gene>
    <name evidence="3" type="ORF">PSYICH_LOCUS200</name>
</gene>
<feature type="coiled-coil region" evidence="1">
    <location>
        <begin position="168"/>
        <end position="377"/>
    </location>
</feature>